<evidence type="ECO:0000256" key="1">
    <source>
        <dbReference type="SAM" id="MobiDB-lite"/>
    </source>
</evidence>
<dbReference type="Proteomes" id="UP000023152">
    <property type="component" value="Unassembled WGS sequence"/>
</dbReference>
<reference evidence="3 4" key="1">
    <citation type="journal article" date="2013" name="Curr. Biol.">
        <title>The Genome of the Foraminiferan Reticulomyxa filosa.</title>
        <authorList>
            <person name="Glockner G."/>
            <person name="Hulsmann N."/>
            <person name="Schleicher M."/>
            <person name="Noegel A.A."/>
            <person name="Eichinger L."/>
            <person name="Gallinger C."/>
            <person name="Pawlowski J."/>
            <person name="Sierra R."/>
            <person name="Euteneuer U."/>
            <person name="Pillet L."/>
            <person name="Moustafa A."/>
            <person name="Platzer M."/>
            <person name="Groth M."/>
            <person name="Szafranski K."/>
            <person name="Schliwa M."/>
        </authorList>
    </citation>
    <scope>NUCLEOTIDE SEQUENCE [LARGE SCALE GENOMIC DNA]</scope>
</reference>
<keyword evidence="2" id="KW-1133">Transmembrane helix</keyword>
<comment type="caution">
    <text evidence="3">The sequence shown here is derived from an EMBL/GenBank/DDBJ whole genome shotgun (WGS) entry which is preliminary data.</text>
</comment>
<evidence type="ECO:0000313" key="4">
    <source>
        <dbReference type="Proteomes" id="UP000023152"/>
    </source>
</evidence>
<accession>X6NCP5</accession>
<feature type="compositionally biased region" description="Polar residues" evidence="1">
    <location>
        <begin position="139"/>
        <end position="156"/>
    </location>
</feature>
<sequence>MVRTETKQEYKPPQLFSWGAFALVGLIATSATGMLVVRGWGFNRNLDAMQKFWTRNSPKIRRIVEETPLATHEKDNQKIFRSTVSGIVNTAAKISQEKIDLNNEYMKGTYSPEGDEHVNPPPISSHKDATFAPEKKYKGTSTKRTLLSSKPQKPSQ</sequence>
<protein>
    <submittedName>
        <fullName evidence="3">Uncharacterized protein</fullName>
    </submittedName>
</protein>
<name>X6NCP5_RETFI</name>
<dbReference type="AlphaFoldDB" id="X6NCP5"/>
<feature type="compositionally biased region" description="Basic and acidic residues" evidence="1">
    <location>
        <begin position="125"/>
        <end position="137"/>
    </location>
</feature>
<keyword evidence="4" id="KW-1185">Reference proteome</keyword>
<evidence type="ECO:0000256" key="2">
    <source>
        <dbReference type="SAM" id="Phobius"/>
    </source>
</evidence>
<feature type="transmembrane region" description="Helical" evidence="2">
    <location>
        <begin position="15"/>
        <end position="37"/>
    </location>
</feature>
<keyword evidence="2" id="KW-0472">Membrane</keyword>
<keyword evidence="2" id="KW-0812">Transmembrane</keyword>
<proteinExistence type="predicted"/>
<feature type="region of interest" description="Disordered" evidence="1">
    <location>
        <begin position="106"/>
        <end position="156"/>
    </location>
</feature>
<dbReference type="EMBL" id="ASPP01009774">
    <property type="protein sequence ID" value="ETO23668.1"/>
    <property type="molecule type" value="Genomic_DNA"/>
</dbReference>
<evidence type="ECO:0000313" key="3">
    <source>
        <dbReference type="EMBL" id="ETO23668.1"/>
    </source>
</evidence>
<gene>
    <name evidence="3" type="ORF">RFI_13513</name>
</gene>
<organism evidence="3 4">
    <name type="scientific">Reticulomyxa filosa</name>
    <dbReference type="NCBI Taxonomy" id="46433"/>
    <lineage>
        <taxon>Eukaryota</taxon>
        <taxon>Sar</taxon>
        <taxon>Rhizaria</taxon>
        <taxon>Retaria</taxon>
        <taxon>Foraminifera</taxon>
        <taxon>Monothalamids</taxon>
        <taxon>Reticulomyxidae</taxon>
        <taxon>Reticulomyxa</taxon>
    </lineage>
</organism>